<reference evidence="2 3" key="1">
    <citation type="journal article" date="2014" name="Agronomy (Basel)">
        <title>A Draft Genome Sequence for Ensete ventricosum, the Drought-Tolerant Tree Against Hunger.</title>
        <authorList>
            <person name="Harrison J."/>
            <person name="Moore K.A."/>
            <person name="Paszkiewicz K."/>
            <person name="Jones T."/>
            <person name="Grant M."/>
            <person name="Ambacheew D."/>
            <person name="Muzemil S."/>
            <person name="Studholme D.J."/>
        </authorList>
    </citation>
    <scope>NUCLEOTIDE SEQUENCE [LARGE SCALE GENOMIC DNA]</scope>
</reference>
<proteinExistence type="predicted"/>
<comment type="caution">
    <text evidence="2">The sequence shown here is derived from an EMBL/GenBank/DDBJ whole genome shotgun (WGS) entry which is preliminary data.</text>
</comment>
<evidence type="ECO:0000313" key="2">
    <source>
        <dbReference type="EMBL" id="RRT78104.1"/>
    </source>
</evidence>
<dbReference type="Proteomes" id="UP000287651">
    <property type="component" value="Unassembled WGS sequence"/>
</dbReference>
<organism evidence="2 3">
    <name type="scientific">Ensete ventricosum</name>
    <name type="common">Abyssinian banana</name>
    <name type="synonym">Musa ensete</name>
    <dbReference type="NCBI Taxonomy" id="4639"/>
    <lineage>
        <taxon>Eukaryota</taxon>
        <taxon>Viridiplantae</taxon>
        <taxon>Streptophyta</taxon>
        <taxon>Embryophyta</taxon>
        <taxon>Tracheophyta</taxon>
        <taxon>Spermatophyta</taxon>
        <taxon>Magnoliopsida</taxon>
        <taxon>Liliopsida</taxon>
        <taxon>Zingiberales</taxon>
        <taxon>Musaceae</taxon>
        <taxon>Ensete</taxon>
    </lineage>
</organism>
<feature type="region of interest" description="Disordered" evidence="1">
    <location>
        <begin position="170"/>
        <end position="191"/>
    </location>
</feature>
<sequence>MTQLKVAEGEDPLMSRWSAIAGCSQFWTERSTNGEYLCGALHPTLAQHIQMLLRGAYEQDQQVDRLGKRPFFHSLRFLSQLLFELSLFFSSQGLHCIIALIDRVHDAGRLVRSQHERILALRAANKELKGRADQDLVAIVESTSEGVSSLPSSIECKSLAGLGPYEDQVSRTNGSGLNPSIVESGDHPLVM</sequence>
<protein>
    <submittedName>
        <fullName evidence="2">Uncharacterized protein</fullName>
    </submittedName>
</protein>
<dbReference type="AlphaFoldDB" id="A0A427APF3"/>
<evidence type="ECO:0000313" key="3">
    <source>
        <dbReference type="Proteomes" id="UP000287651"/>
    </source>
</evidence>
<dbReference type="EMBL" id="AMZH03001761">
    <property type="protein sequence ID" value="RRT78104.1"/>
    <property type="molecule type" value="Genomic_DNA"/>
</dbReference>
<evidence type="ECO:0000256" key="1">
    <source>
        <dbReference type="SAM" id="MobiDB-lite"/>
    </source>
</evidence>
<gene>
    <name evidence="2" type="ORF">B296_00026145</name>
</gene>
<accession>A0A427APF3</accession>
<name>A0A427APF3_ENSVE</name>